<evidence type="ECO:0008006" key="3">
    <source>
        <dbReference type="Google" id="ProtNLM"/>
    </source>
</evidence>
<dbReference type="EMBL" id="OBDY01000005">
    <property type="protein sequence ID" value="SNY37944.1"/>
    <property type="molecule type" value="Genomic_DNA"/>
</dbReference>
<dbReference type="Pfam" id="PF04978">
    <property type="entry name" value="MST"/>
    <property type="match status" value="1"/>
</dbReference>
<protein>
    <recommendedName>
        <fullName evidence="3">DinB superfamily protein</fullName>
    </recommendedName>
</protein>
<dbReference type="InterPro" id="IPR034660">
    <property type="entry name" value="DinB/YfiT-like"/>
</dbReference>
<dbReference type="RefSeq" id="WP_097320509.1">
    <property type="nucleotide sequence ID" value="NZ_OBDY01000005.1"/>
</dbReference>
<keyword evidence="2" id="KW-1185">Reference proteome</keyword>
<reference evidence="1 2" key="1">
    <citation type="submission" date="2017-09" db="EMBL/GenBank/DDBJ databases">
        <authorList>
            <person name="Ehlers B."/>
            <person name="Leendertz F.H."/>
        </authorList>
    </citation>
    <scope>NUCLEOTIDE SEQUENCE [LARGE SCALE GENOMIC DNA]</scope>
    <source>
        <strain evidence="1 2">CGMCC 4.6857</strain>
    </source>
</reference>
<proteinExistence type="predicted"/>
<dbReference type="InterPro" id="IPR007061">
    <property type="entry name" value="MST-like"/>
</dbReference>
<dbReference type="OrthoDB" id="4548523at2"/>
<accession>A0A285HQJ6</accession>
<organism evidence="1 2">
    <name type="scientific">Paractinoplanes atraurantiacus</name>
    <dbReference type="NCBI Taxonomy" id="1036182"/>
    <lineage>
        <taxon>Bacteria</taxon>
        <taxon>Bacillati</taxon>
        <taxon>Actinomycetota</taxon>
        <taxon>Actinomycetes</taxon>
        <taxon>Micromonosporales</taxon>
        <taxon>Micromonosporaceae</taxon>
        <taxon>Paractinoplanes</taxon>
    </lineage>
</organism>
<dbReference type="Gene3D" id="1.20.120.450">
    <property type="entry name" value="dinb family like domain"/>
    <property type="match status" value="1"/>
</dbReference>
<dbReference type="SUPFAM" id="SSF109854">
    <property type="entry name" value="DinB/YfiT-like putative metalloenzymes"/>
    <property type="match status" value="1"/>
</dbReference>
<gene>
    <name evidence="1" type="ORF">SAMN05421748_105162</name>
</gene>
<dbReference type="Proteomes" id="UP000219612">
    <property type="component" value="Unassembled WGS sequence"/>
</dbReference>
<sequence>MSDYRDARVAYTSERDALNGFLDSQRKMLIETLDGLDDAAARTAPSASSLSLLGLIKHAATWERRWFQVVMAGRDLPENWPAVMPDPYDADMQVDESDTVDHWVAYYREQIEESRAIVASMDLDSPCARKDIIDCNVRYVLFHMIEETARHGGHADIIRESLDGTRQG</sequence>
<name>A0A285HQJ6_9ACTN</name>
<dbReference type="AlphaFoldDB" id="A0A285HQJ6"/>
<evidence type="ECO:0000313" key="2">
    <source>
        <dbReference type="Proteomes" id="UP000219612"/>
    </source>
</evidence>
<evidence type="ECO:0000313" key="1">
    <source>
        <dbReference type="EMBL" id="SNY37944.1"/>
    </source>
</evidence>